<dbReference type="PRINTS" id="PR00385">
    <property type="entry name" value="P450"/>
</dbReference>
<dbReference type="AlphaFoldDB" id="A0A8J3MRG8"/>
<evidence type="ECO:0000256" key="7">
    <source>
        <dbReference type="PIRSR" id="PIRSR602403-1"/>
    </source>
</evidence>
<comment type="caution">
    <text evidence="10">The sequence shown here is derived from an EMBL/GenBank/DDBJ whole genome shotgun (WGS) entry which is preliminary data.</text>
</comment>
<evidence type="ECO:0000256" key="1">
    <source>
        <dbReference type="ARBA" id="ARBA00010617"/>
    </source>
</evidence>
<gene>
    <name evidence="10" type="ORF">KSX_41950</name>
</gene>
<feature type="binding site" description="axial binding residue" evidence="7">
    <location>
        <position position="409"/>
    </location>
    <ligand>
        <name>heme</name>
        <dbReference type="ChEBI" id="CHEBI:30413"/>
    </ligand>
    <ligandPart>
        <name>Fe</name>
        <dbReference type="ChEBI" id="CHEBI:18248"/>
    </ligandPart>
</feature>
<evidence type="ECO:0000313" key="11">
    <source>
        <dbReference type="Proteomes" id="UP000612362"/>
    </source>
</evidence>
<keyword evidence="11" id="KW-1185">Reference proteome</keyword>
<keyword evidence="3 7" id="KW-0479">Metal-binding</keyword>
<dbReference type="GO" id="GO:0016705">
    <property type="term" value="F:oxidoreductase activity, acting on paired donors, with incorporation or reduction of molecular oxygen"/>
    <property type="evidence" value="ECO:0007669"/>
    <property type="project" value="InterPro"/>
</dbReference>
<reference evidence="10" key="1">
    <citation type="submission" date="2020-10" db="EMBL/GenBank/DDBJ databases">
        <title>Taxonomic study of unclassified bacteria belonging to the class Ktedonobacteria.</title>
        <authorList>
            <person name="Yabe S."/>
            <person name="Wang C.M."/>
            <person name="Zheng Y."/>
            <person name="Sakai Y."/>
            <person name="Cavaletti L."/>
            <person name="Monciardini P."/>
            <person name="Donadio S."/>
        </authorList>
    </citation>
    <scope>NUCLEOTIDE SEQUENCE</scope>
    <source>
        <strain evidence="10">SOSP1-1</strain>
    </source>
</reference>
<sequence length="461" mass="53391">MAETMHPSSTTSTPLGKRVPRYRARNPLSATLAFQKRPLQFLDTLTKEYGDIVQFPLLNMPIILLNHPDYIKRVLIDNISNYDKDVFIYKMLHSVMGEGLITSSGEKWKKRRRVMQPAFHRQRIEKLVDLINGITRDTIATWEEKTVQQETIFIKEEMLKITLKMVSMALMNIDASDAAQDFGRAFQVSNETLAAFARMPFPPLSFPIPSHRRLWQAIKQMDEISYATMRERREQQEDLGDLLSMMLATVDEETGQGLSDQELRDEIQTIFIAGHETSANALSWVWYLLSQHPEVEAKLHEEVDCVLGGRVPTMEDLSKLVYTRMIIDETMRLYPTVWQLMRHTIQDDMIDGYHIPAGYTVFWSNYMLHRHPAIWEDAERFDPERFAPEQVARRPRHYFLPFSGGQRICIGNSFALMEMQVMLALVAQRYRLVSLSDQPVEPKTALALVPSTNLPMKLVKR</sequence>
<dbReference type="InterPro" id="IPR036396">
    <property type="entry name" value="Cyt_P450_sf"/>
</dbReference>
<dbReference type="Gene3D" id="1.10.630.10">
    <property type="entry name" value="Cytochrome P450"/>
    <property type="match status" value="1"/>
</dbReference>
<dbReference type="GO" id="GO:0004497">
    <property type="term" value="F:monooxygenase activity"/>
    <property type="evidence" value="ECO:0007669"/>
    <property type="project" value="UniProtKB-KW"/>
</dbReference>
<evidence type="ECO:0000256" key="4">
    <source>
        <dbReference type="ARBA" id="ARBA00023002"/>
    </source>
</evidence>
<keyword evidence="4 8" id="KW-0560">Oxidoreductase</keyword>
<dbReference type="PANTHER" id="PTHR24291:SF50">
    <property type="entry name" value="BIFUNCTIONAL ALBAFLAVENONE MONOOXYGENASE_TERPENE SYNTHASE"/>
    <property type="match status" value="1"/>
</dbReference>
<feature type="region of interest" description="Disordered" evidence="9">
    <location>
        <begin position="1"/>
        <end position="20"/>
    </location>
</feature>
<dbReference type="CDD" id="cd20620">
    <property type="entry name" value="CYP132-like"/>
    <property type="match status" value="1"/>
</dbReference>
<dbReference type="InterPro" id="IPR001128">
    <property type="entry name" value="Cyt_P450"/>
</dbReference>
<comment type="cofactor">
    <cofactor evidence="7">
        <name>heme</name>
        <dbReference type="ChEBI" id="CHEBI:30413"/>
    </cofactor>
</comment>
<evidence type="ECO:0000256" key="3">
    <source>
        <dbReference type="ARBA" id="ARBA00022723"/>
    </source>
</evidence>
<dbReference type="Proteomes" id="UP000612362">
    <property type="component" value="Unassembled WGS sequence"/>
</dbReference>
<comment type="similarity">
    <text evidence="1 8">Belongs to the cytochrome P450 family.</text>
</comment>
<keyword evidence="2 7" id="KW-0349">Heme</keyword>
<protein>
    <submittedName>
        <fullName evidence="10">Cytochrome P450</fullName>
    </submittedName>
</protein>
<keyword evidence="5 7" id="KW-0408">Iron</keyword>
<accession>A0A8J3MRG8</accession>
<evidence type="ECO:0000313" key="10">
    <source>
        <dbReference type="EMBL" id="GHO46032.1"/>
    </source>
</evidence>
<evidence type="ECO:0000256" key="2">
    <source>
        <dbReference type="ARBA" id="ARBA00022617"/>
    </source>
</evidence>
<evidence type="ECO:0000256" key="8">
    <source>
        <dbReference type="RuleBase" id="RU000461"/>
    </source>
</evidence>
<dbReference type="PANTHER" id="PTHR24291">
    <property type="entry name" value="CYTOCHROME P450 FAMILY 4"/>
    <property type="match status" value="1"/>
</dbReference>
<evidence type="ECO:0000256" key="9">
    <source>
        <dbReference type="SAM" id="MobiDB-lite"/>
    </source>
</evidence>
<dbReference type="InterPro" id="IPR050196">
    <property type="entry name" value="Cytochrome_P450_Monoox"/>
</dbReference>
<dbReference type="InterPro" id="IPR002403">
    <property type="entry name" value="Cyt_P450_E_grp-IV"/>
</dbReference>
<dbReference type="Pfam" id="PF00067">
    <property type="entry name" value="p450"/>
    <property type="match status" value="1"/>
</dbReference>
<dbReference type="PROSITE" id="PS00086">
    <property type="entry name" value="CYTOCHROME_P450"/>
    <property type="match status" value="1"/>
</dbReference>
<proteinExistence type="inferred from homology"/>
<dbReference type="GO" id="GO:0020037">
    <property type="term" value="F:heme binding"/>
    <property type="evidence" value="ECO:0007669"/>
    <property type="project" value="InterPro"/>
</dbReference>
<evidence type="ECO:0000256" key="5">
    <source>
        <dbReference type="ARBA" id="ARBA00023004"/>
    </source>
</evidence>
<dbReference type="PRINTS" id="PR00465">
    <property type="entry name" value="EP450IV"/>
</dbReference>
<organism evidence="10 11">
    <name type="scientific">Ktedonospora formicarum</name>
    <dbReference type="NCBI Taxonomy" id="2778364"/>
    <lineage>
        <taxon>Bacteria</taxon>
        <taxon>Bacillati</taxon>
        <taxon>Chloroflexota</taxon>
        <taxon>Ktedonobacteria</taxon>
        <taxon>Ktedonobacterales</taxon>
        <taxon>Ktedonobacteraceae</taxon>
        <taxon>Ktedonospora</taxon>
    </lineage>
</organism>
<evidence type="ECO:0000256" key="6">
    <source>
        <dbReference type="ARBA" id="ARBA00023033"/>
    </source>
</evidence>
<feature type="compositionally biased region" description="Polar residues" evidence="9">
    <location>
        <begin position="1"/>
        <end position="14"/>
    </location>
</feature>
<dbReference type="EMBL" id="BNJF01000002">
    <property type="protein sequence ID" value="GHO46032.1"/>
    <property type="molecule type" value="Genomic_DNA"/>
</dbReference>
<name>A0A8J3MRG8_9CHLR</name>
<dbReference type="InterPro" id="IPR017972">
    <property type="entry name" value="Cyt_P450_CS"/>
</dbReference>
<dbReference type="GO" id="GO:0005506">
    <property type="term" value="F:iron ion binding"/>
    <property type="evidence" value="ECO:0007669"/>
    <property type="project" value="InterPro"/>
</dbReference>
<dbReference type="SUPFAM" id="SSF48264">
    <property type="entry name" value="Cytochrome P450"/>
    <property type="match status" value="1"/>
</dbReference>
<dbReference type="RefSeq" id="WP_220195436.1">
    <property type="nucleotide sequence ID" value="NZ_BNJF01000002.1"/>
</dbReference>
<keyword evidence="6 8" id="KW-0503">Monooxygenase</keyword>